<keyword evidence="2 7" id="KW-0813">Transport</keyword>
<dbReference type="Proteomes" id="UP000664369">
    <property type="component" value="Unassembled WGS sequence"/>
</dbReference>
<keyword evidence="6 7" id="KW-0998">Cell outer membrane</keyword>
<dbReference type="PROSITE" id="PS52016">
    <property type="entry name" value="TONB_DEPENDENT_REC_3"/>
    <property type="match status" value="1"/>
</dbReference>
<sequence length="1084" mass="116197">MKKTLLLSLLLLLTIVGRSWAQSHPVSGRVIDKSTNEGLPGVSVIVKGTTTGTATDADGRYALNVAGNNATLQFKFLGYVTAEQAVGATEVVNISLALDSKQLDEVTVTALGISREKRALGFAVSEVKAEQIVQKSEPDLLRTLSGKVPGVNILSSSGVPGASSRITIRGNTSFYGDNQPLFVVDGVPYDNSQTESDSPLANGASYSSRTSDVDPNNIASINVLKGAAAAALYGSRAAGGVIVITTKTGGGGQRGPKGIQVGYSTGYAIEKVAALPDYQNKYGAGAQYVNQDSNGSWGPEFGNANQFAPPTIAHPQAGNPNFPNIPADAKIPYQAYPNNVKDFFDTGHLFENSLSLNATSDNSTFTTIISRADQQGIVPNSYFVRNNASAGGSGRFNKLTVSGNVAYTNTTQQGPIQGANNLLAGNASAFARTLFLPRSLDLQGLPYQNPVTNGPVFAWLTNQADNPLWSVENAIYKSRVDRVVGSVGLSYAFKDWLTLTYTGGFNTYTDTRSSTIRPGSLANFGVSRIIEDNLQNTELEQTLLLNFNKNLTEDISLTASIGQNINARKFDGKSYIGTGIITFGIDNIENTTNKSTYGYAYSERRLMGLLGNATVGYKNFAFLTLTGRNDFSSTLNKNGVVGATGRSFFYSSASVALVLNEAFKLDYRWLDLAKVRAAYGRVGRDAPPYSSGAPGYVTNPGESYPFTGGIAKVPVAGIGISGTINNPALTPEFSSELELGTELTMFRNRVSFNGTYYDKRSTNQIAPLLQPSATGYGARVTNFGEISNKGFEVALTVVPVEAAGFRWSSTFNFTRNRNIVERTNDRGDTLILASTFAGNSIRSLFIPGQPYGVLFGTAPLRDGSGELYVDPINGRLIASPKNKVIGNPNPEFLMGFINQFTYKGLTLNVLVDYRKGGSLYSTTLQEELGRGVTKDTEDRNRLIILNGISYNRATGGALLDGNGQPMRNTTAITVNDLYFSPAGVGGGAATNGYNEQSIYDATTVRLREVSLGYDLPKSITSKTPFGLVNISVSARNIWWYSPNLPKHSNFDPETSTYGASNQQGYEFTNAPTTKRFGVNLRVNF</sequence>
<evidence type="ECO:0000259" key="10">
    <source>
        <dbReference type="Pfam" id="PF07715"/>
    </source>
</evidence>
<keyword evidence="5 7" id="KW-0472">Membrane</keyword>
<comment type="subcellular location">
    <subcellularLocation>
        <location evidence="1 7">Cell outer membrane</location>
        <topology evidence="1 7">Multi-pass membrane protein</topology>
    </subcellularLocation>
</comment>
<keyword evidence="4 7" id="KW-0812">Transmembrane</keyword>
<evidence type="ECO:0000256" key="5">
    <source>
        <dbReference type="ARBA" id="ARBA00023136"/>
    </source>
</evidence>
<dbReference type="Pfam" id="PF07715">
    <property type="entry name" value="Plug"/>
    <property type="match status" value="1"/>
</dbReference>
<feature type="region of interest" description="Disordered" evidence="8">
    <location>
        <begin position="192"/>
        <end position="211"/>
    </location>
</feature>
<evidence type="ECO:0000256" key="1">
    <source>
        <dbReference type="ARBA" id="ARBA00004571"/>
    </source>
</evidence>
<evidence type="ECO:0000256" key="3">
    <source>
        <dbReference type="ARBA" id="ARBA00022452"/>
    </source>
</evidence>
<dbReference type="InterPro" id="IPR037066">
    <property type="entry name" value="Plug_dom_sf"/>
</dbReference>
<dbReference type="Pfam" id="PF13715">
    <property type="entry name" value="CarbopepD_reg_2"/>
    <property type="match status" value="1"/>
</dbReference>
<evidence type="ECO:0000256" key="7">
    <source>
        <dbReference type="PROSITE-ProRule" id="PRU01360"/>
    </source>
</evidence>
<dbReference type="EMBL" id="JAGETZ010000011">
    <property type="protein sequence ID" value="MBO2011546.1"/>
    <property type="molecule type" value="Genomic_DNA"/>
</dbReference>
<keyword evidence="9" id="KW-0732">Signal</keyword>
<dbReference type="NCBIfam" id="TIGR04057">
    <property type="entry name" value="SusC_RagA_signa"/>
    <property type="match status" value="1"/>
</dbReference>
<dbReference type="InterPro" id="IPR039426">
    <property type="entry name" value="TonB-dep_rcpt-like"/>
</dbReference>
<dbReference type="SUPFAM" id="SSF56935">
    <property type="entry name" value="Porins"/>
    <property type="match status" value="1"/>
</dbReference>
<keyword evidence="3 7" id="KW-1134">Transmembrane beta strand</keyword>
<dbReference type="InterPro" id="IPR023997">
    <property type="entry name" value="TonB-dep_OMP_SusC/RagA_CS"/>
</dbReference>
<keyword evidence="12" id="KW-1185">Reference proteome</keyword>
<dbReference type="SUPFAM" id="SSF49464">
    <property type="entry name" value="Carboxypeptidase regulatory domain-like"/>
    <property type="match status" value="1"/>
</dbReference>
<evidence type="ECO:0000256" key="4">
    <source>
        <dbReference type="ARBA" id="ARBA00022692"/>
    </source>
</evidence>
<evidence type="ECO:0000313" key="11">
    <source>
        <dbReference type="EMBL" id="MBO2011546.1"/>
    </source>
</evidence>
<dbReference type="Gene3D" id="2.60.40.1120">
    <property type="entry name" value="Carboxypeptidase-like, regulatory domain"/>
    <property type="match status" value="1"/>
</dbReference>
<proteinExistence type="inferred from homology"/>
<dbReference type="RefSeq" id="WP_208177232.1">
    <property type="nucleotide sequence ID" value="NZ_JAGETZ010000011.1"/>
</dbReference>
<comment type="similarity">
    <text evidence="7">Belongs to the TonB-dependent receptor family.</text>
</comment>
<feature type="chain" id="PRO_5046031532" evidence="9">
    <location>
        <begin position="22"/>
        <end position="1084"/>
    </location>
</feature>
<evidence type="ECO:0000256" key="6">
    <source>
        <dbReference type="ARBA" id="ARBA00023237"/>
    </source>
</evidence>
<protein>
    <submittedName>
        <fullName evidence="11">SusC/RagA family TonB-linked outer membrane protein</fullName>
    </submittedName>
</protein>
<organism evidence="11 12">
    <name type="scientific">Hymenobacter negativus</name>
    <dbReference type="NCBI Taxonomy" id="2795026"/>
    <lineage>
        <taxon>Bacteria</taxon>
        <taxon>Pseudomonadati</taxon>
        <taxon>Bacteroidota</taxon>
        <taxon>Cytophagia</taxon>
        <taxon>Cytophagales</taxon>
        <taxon>Hymenobacteraceae</taxon>
        <taxon>Hymenobacter</taxon>
    </lineage>
</organism>
<comment type="caution">
    <text evidence="11">The sequence shown here is derived from an EMBL/GenBank/DDBJ whole genome shotgun (WGS) entry which is preliminary data.</text>
</comment>
<evidence type="ECO:0000256" key="9">
    <source>
        <dbReference type="SAM" id="SignalP"/>
    </source>
</evidence>
<dbReference type="InterPro" id="IPR036942">
    <property type="entry name" value="Beta-barrel_TonB_sf"/>
</dbReference>
<name>A0ABS3QJW2_9BACT</name>
<gene>
    <name evidence="11" type="ORF">J4E00_20945</name>
</gene>
<dbReference type="NCBIfam" id="TIGR04056">
    <property type="entry name" value="OMP_RagA_SusC"/>
    <property type="match status" value="1"/>
</dbReference>
<dbReference type="InterPro" id="IPR008969">
    <property type="entry name" value="CarboxyPept-like_regulatory"/>
</dbReference>
<evidence type="ECO:0000256" key="8">
    <source>
        <dbReference type="SAM" id="MobiDB-lite"/>
    </source>
</evidence>
<reference evidence="11 12" key="1">
    <citation type="submission" date="2021-03" db="EMBL/GenBank/DDBJ databases">
        <authorList>
            <person name="Kim M.K."/>
        </authorList>
    </citation>
    <scope>NUCLEOTIDE SEQUENCE [LARGE SCALE GENOMIC DNA]</scope>
    <source>
        <strain evidence="11 12">BT442</strain>
    </source>
</reference>
<accession>A0ABS3QJW2</accession>
<dbReference type="Gene3D" id="2.170.130.10">
    <property type="entry name" value="TonB-dependent receptor, plug domain"/>
    <property type="match status" value="1"/>
</dbReference>
<feature type="signal peptide" evidence="9">
    <location>
        <begin position="1"/>
        <end position="21"/>
    </location>
</feature>
<evidence type="ECO:0000313" key="12">
    <source>
        <dbReference type="Proteomes" id="UP000664369"/>
    </source>
</evidence>
<dbReference type="Gene3D" id="2.40.170.20">
    <property type="entry name" value="TonB-dependent receptor, beta-barrel domain"/>
    <property type="match status" value="1"/>
</dbReference>
<feature type="domain" description="TonB-dependent receptor plug" evidence="10">
    <location>
        <begin position="117"/>
        <end position="241"/>
    </location>
</feature>
<dbReference type="InterPro" id="IPR023996">
    <property type="entry name" value="TonB-dep_OMP_SusC/RagA"/>
</dbReference>
<dbReference type="InterPro" id="IPR012910">
    <property type="entry name" value="Plug_dom"/>
</dbReference>
<evidence type="ECO:0000256" key="2">
    <source>
        <dbReference type="ARBA" id="ARBA00022448"/>
    </source>
</evidence>